<comment type="caution">
    <text evidence="2">The sequence shown here is derived from an EMBL/GenBank/DDBJ whole genome shotgun (WGS) entry which is preliminary data.</text>
</comment>
<dbReference type="AlphaFoldDB" id="G5JHY6"/>
<feature type="transmembrane region" description="Helical" evidence="1">
    <location>
        <begin position="59"/>
        <end position="81"/>
    </location>
</feature>
<gene>
    <name evidence="2" type="ORF">SS7213T_05341</name>
</gene>
<dbReference type="OrthoDB" id="2410783at2"/>
<name>G5JHY6_9STAP</name>
<keyword evidence="1" id="KW-0812">Transmembrane</keyword>
<evidence type="ECO:0000256" key="1">
    <source>
        <dbReference type="SAM" id="Phobius"/>
    </source>
</evidence>
<keyword evidence="1" id="KW-1133">Transmembrane helix</keyword>
<feature type="transmembrane region" description="Helical" evidence="1">
    <location>
        <begin position="183"/>
        <end position="204"/>
    </location>
</feature>
<evidence type="ECO:0000313" key="2">
    <source>
        <dbReference type="EMBL" id="EHJ08179.1"/>
    </source>
</evidence>
<dbReference type="NCBIfam" id="NF041768">
    <property type="entry name" value="acyl_LnsB_CPBP"/>
    <property type="match status" value="1"/>
</dbReference>
<proteinExistence type="predicted"/>
<reference evidence="2 3" key="1">
    <citation type="journal article" date="2012" name="BMC Genomics">
        <title>Comparative genomic analysis of the genus Staphylococcus including Staphylococcus aureus and its newly described sister species Staphylococcus simiae.</title>
        <authorList>
            <person name="Suzuki H."/>
            <person name="Lefebure T."/>
            <person name="Pavinski Bitar P."/>
            <person name="Stanhope M.J."/>
        </authorList>
    </citation>
    <scope>NUCLEOTIDE SEQUENCE [LARGE SCALE GENOMIC DNA]</scope>
    <source>
        <strain evidence="2 3">CCM 7213</strain>
    </source>
</reference>
<feature type="transmembrane region" description="Helical" evidence="1">
    <location>
        <begin position="210"/>
        <end position="227"/>
    </location>
</feature>
<feature type="transmembrane region" description="Helical" evidence="1">
    <location>
        <begin position="234"/>
        <end position="253"/>
    </location>
</feature>
<evidence type="ECO:0008006" key="4">
    <source>
        <dbReference type="Google" id="ProtNLM"/>
    </source>
</evidence>
<protein>
    <recommendedName>
        <fullName evidence="4">CPBP family intramembrane metalloprotease</fullName>
    </recommendedName>
</protein>
<dbReference type="PATRIC" id="fig|911238.3.peg.891"/>
<dbReference type="EMBL" id="AEUN01000377">
    <property type="protein sequence ID" value="EHJ08179.1"/>
    <property type="molecule type" value="Genomic_DNA"/>
</dbReference>
<dbReference type="RefSeq" id="WP_002463302.1">
    <property type="nucleotide sequence ID" value="NZ_AEUN01000377.1"/>
</dbReference>
<organism evidence="2 3">
    <name type="scientific">Staphylococcus simiae CCM 7213 = CCUG 51256</name>
    <dbReference type="NCBI Taxonomy" id="911238"/>
    <lineage>
        <taxon>Bacteria</taxon>
        <taxon>Bacillati</taxon>
        <taxon>Bacillota</taxon>
        <taxon>Bacilli</taxon>
        <taxon>Bacillales</taxon>
        <taxon>Staphylococcaceae</taxon>
        <taxon>Staphylococcus</taxon>
    </lineage>
</organism>
<evidence type="ECO:0000313" key="3">
    <source>
        <dbReference type="Proteomes" id="UP000005413"/>
    </source>
</evidence>
<feature type="transmembrane region" description="Helical" evidence="1">
    <location>
        <begin position="140"/>
        <end position="162"/>
    </location>
</feature>
<feature type="transmembrane region" description="Helical" evidence="1">
    <location>
        <begin position="23"/>
        <end position="47"/>
    </location>
</feature>
<sequence length="254" mass="28929">MSHPHKSKQQSLSPSSRLYKRDFFFIIIYIALLILVPIIVVFGTLGLTAAITQQPPNDSLFPITLSVSILIAQVIALVIFYKMHQSYVKSYLQQQVMHSRISHTKWRLVIVTLIVIAILSVIQLLSQFSPIHILDLSTTSYASVIMHSKLAMLAVGLSTIIVKPMLDQLIFRYIFIHELAKKFPLRLMIALSILCEVVVQSYHVDSIVDVIPWLIIASGATYLYISSHYNLIVSYYYQVSIEIFKLILLLIVLR</sequence>
<keyword evidence="3" id="KW-1185">Reference proteome</keyword>
<dbReference type="Proteomes" id="UP000005413">
    <property type="component" value="Unassembled WGS sequence"/>
</dbReference>
<dbReference type="InterPro" id="IPR056566">
    <property type="entry name" value="Acyl_LnsB_CPBP-like"/>
</dbReference>
<accession>G5JHY6</accession>
<keyword evidence="1" id="KW-0472">Membrane</keyword>
<feature type="transmembrane region" description="Helical" evidence="1">
    <location>
        <begin position="106"/>
        <end position="128"/>
    </location>
</feature>